<evidence type="ECO:0000313" key="3">
    <source>
        <dbReference type="Proteomes" id="UP000297890"/>
    </source>
</evidence>
<keyword evidence="3" id="KW-1185">Reference proteome</keyword>
<reference evidence="2 3" key="1">
    <citation type="journal article" date="2019" name="ISME J.">
        <title>Candidatus Macondimonas diazotrophica, a novel gammaproteobacterial genus dominating crude-oil-contaminated coastal sediments.</title>
        <authorList>
            <person name="Karthikeyan S."/>
            <person name="Konstantinidis K."/>
        </authorList>
    </citation>
    <scope>NUCLEOTIDE SEQUENCE [LARGE SCALE GENOMIC DNA]</scope>
    <source>
        <strain evidence="2 3">KTK01</strain>
    </source>
</reference>
<gene>
    <name evidence="2" type="ORF">E4680_13785</name>
</gene>
<accession>A0A4Z0F6V9</accession>
<sequence>MKKANVIPMAVKRTQGPRPKIDDRPVYRPKFLTLIVALSLSAMMWSVSIAAVIIIAKLLGAL</sequence>
<feature type="transmembrane region" description="Helical" evidence="1">
    <location>
        <begin position="31"/>
        <end position="56"/>
    </location>
</feature>
<evidence type="ECO:0000256" key="1">
    <source>
        <dbReference type="SAM" id="Phobius"/>
    </source>
</evidence>
<dbReference type="AlphaFoldDB" id="A0A4Z0F6V9"/>
<protein>
    <submittedName>
        <fullName evidence="2">Uncharacterized protein</fullName>
    </submittedName>
</protein>
<name>A0A4Z0F6V9_9GAMM</name>
<evidence type="ECO:0000313" key="2">
    <source>
        <dbReference type="EMBL" id="TFZ80590.1"/>
    </source>
</evidence>
<keyword evidence="1" id="KW-1133">Transmembrane helix</keyword>
<keyword evidence="1" id="KW-0812">Transmembrane</keyword>
<proteinExistence type="predicted"/>
<organism evidence="2 3">
    <name type="scientific">Candidatus Macondimonas diazotrophica</name>
    <dbReference type="NCBI Taxonomy" id="2305248"/>
    <lineage>
        <taxon>Bacteria</taxon>
        <taxon>Pseudomonadati</taxon>
        <taxon>Pseudomonadota</taxon>
        <taxon>Gammaproteobacteria</taxon>
        <taxon>Chromatiales</taxon>
        <taxon>Ectothiorhodospiraceae</taxon>
        <taxon>Candidatus Macondimonas</taxon>
    </lineage>
</organism>
<dbReference type="Proteomes" id="UP000297890">
    <property type="component" value="Unassembled WGS sequence"/>
</dbReference>
<comment type="caution">
    <text evidence="2">The sequence shown here is derived from an EMBL/GenBank/DDBJ whole genome shotgun (WGS) entry which is preliminary data.</text>
</comment>
<dbReference type="EMBL" id="SRIO01000056">
    <property type="protein sequence ID" value="TFZ80590.1"/>
    <property type="molecule type" value="Genomic_DNA"/>
</dbReference>
<dbReference type="RefSeq" id="WP_135283003.1">
    <property type="nucleotide sequence ID" value="NZ_SRIO01000056.1"/>
</dbReference>
<keyword evidence="1" id="KW-0472">Membrane</keyword>